<proteinExistence type="inferred from homology"/>
<keyword evidence="10" id="KW-1185">Reference proteome</keyword>
<evidence type="ECO:0000256" key="1">
    <source>
        <dbReference type="ARBA" id="ARBA00008682"/>
    </source>
</evidence>
<evidence type="ECO:0000256" key="2">
    <source>
        <dbReference type="ARBA" id="ARBA00022729"/>
    </source>
</evidence>
<dbReference type="InterPro" id="IPR002885">
    <property type="entry name" value="PPR_rpt"/>
</dbReference>
<evidence type="ECO:0000256" key="6">
    <source>
        <dbReference type="ARBA" id="ARBA00023295"/>
    </source>
</evidence>
<evidence type="ECO:0000256" key="4">
    <source>
        <dbReference type="ARBA" id="ARBA00022801"/>
    </source>
</evidence>
<name>A0A8S2ATI7_ARAAE</name>
<dbReference type="InterPro" id="IPR011990">
    <property type="entry name" value="TPR-like_helical_dom_sf"/>
</dbReference>
<keyword evidence="5" id="KW-0325">Glycoprotein</keyword>
<dbReference type="GO" id="GO:0006032">
    <property type="term" value="P:chitin catabolic process"/>
    <property type="evidence" value="ECO:0007669"/>
    <property type="project" value="TreeGrafter"/>
</dbReference>
<dbReference type="Proteomes" id="UP000682877">
    <property type="component" value="Chromosome 7"/>
</dbReference>
<evidence type="ECO:0000256" key="5">
    <source>
        <dbReference type="ARBA" id="ARBA00023180"/>
    </source>
</evidence>
<feature type="domain" description="GH18" evidence="8">
    <location>
        <begin position="386"/>
        <end position="728"/>
    </location>
</feature>
<evidence type="ECO:0000313" key="9">
    <source>
        <dbReference type="EMBL" id="CAE6187016.1"/>
    </source>
</evidence>
<keyword evidence="4" id="KW-0378">Hydrolase</keyword>
<dbReference type="PANTHER" id="PTHR11177">
    <property type="entry name" value="CHITINASE"/>
    <property type="match status" value="1"/>
</dbReference>
<dbReference type="Pfam" id="PF13041">
    <property type="entry name" value="PPR_2"/>
    <property type="match status" value="1"/>
</dbReference>
<feature type="domain" description="GH18" evidence="8">
    <location>
        <begin position="766"/>
        <end position="1108"/>
    </location>
</feature>
<dbReference type="Gene3D" id="3.20.20.80">
    <property type="entry name" value="Glycosidases"/>
    <property type="match status" value="3"/>
</dbReference>
<dbReference type="PROSITE" id="PS51910">
    <property type="entry name" value="GH18_2"/>
    <property type="match status" value="3"/>
</dbReference>
<dbReference type="EMBL" id="LR999457">
    <property type="protein sequence ID" value="CAE6187016.1"/>
    <property type="molecule type" value="Genomic_DNA"/>
</dbReference>
<dbReference type="InterPro" id="IPR017853">
    <property type="entry name" value="GH"/>
</dbReference>
<dbReference type="InterPro" id="IPR001223">
    <property type="entry name" value="Glyco_hydro18_cat"/>
</dbReference>
<feature type="repeat" description="PPR" evidence="7">
    <location>
        <begin position="64"/>
        <end position="98"/>
    </location>
</feature>
<evidence type="ECO:0000313" key="10">
    <source>
        <dbReference type="Proteomes" id="UP000682877"/>
    </source>
</evidence>
<dbReference type="SMART" id="SM00636">
    <property type="entry name" value="Glyco_18"/>
    <property type="match status" value="2"/>
</dbReference>
<dbReference type="SUPFAM" id="SSF54556">
    <property type="entry name" value="Chitinase insertion domain"/>
    <property type="match status" value="2"/>
</dbReference>
<keyword evidence="2" id="KW-0732">Signal</keyword>
<accession>A0A8S2ATI7</accession>
<dbReference type="FunFam" id="3.10.50.10:FF:000003">
    <property type="entry name" value="Class V chitinase CHIT5b"/>
    <property type="match status" value="2"/>
</dbReference>
<dbReference type="InterPro" id="IPR050314">
    <property type="entry name" value="Glycosyl_Hydrlase_18"/>
</dbReference>
<dbReference type="CDD" id="cd02879">
    <property type="entry name" value="GH18_plant_chitinase_class_V"/>
    <property type="match status" value="2"/>
</dbReference>
<dbReference type="Pfam" id="PF01535">
    <property type="entry name" value="PPR"/>
    <property type="match status" value="2"/>
</dbReference>
<dbReference type="Gene3D" id="1.25.40.10">
    <property type="entry name" value="Tetratricopeptide repeat domain"/>
    <property type="match status" value="2"/>
</dbReference>
<dbReference type="Gene3D" id="3.10.50.10">
    <property type="match status" value="2"/>
</dbReference>
<dbReference type="InterPro" id="IPR029070">
    <property type="entry name" value="Chitinase_insertion_sf"/>
</dbReference>
<dbReference type="Pfam" id="PF00704">
    <property type="entry name" value="Glyco_hydro_18"/>
    <property type="match status" value="3"/>
</dbReference>
<comment type="similarity">
    <text evidence="1">Belongs to the glycosyl hydrolase 18 family. Chitinase class V subfamily.</text>
</comment>
<protein>
    <recommendedName>
        <fullName evidence="8">GH18 domain-containing protein</fullName>
    </recommendedName>
</protein>
<dbReference type="PROSITE" id="PS51375">
    <property type="entry name" value="PPR"/>
    <property type="match status" value="1"/>
</dbReference>
<sequence>MKMMKAVGTNTHAAIAGFNEICFCPNPGTRDLNEFLIGLVRSKHYELVLSLCSRTHMQSIILPDLVTWNILVNCFSKCGRFSHALCIMGKMMKLRFQPNAATYGPIVKGACDSMDVVVALDVLKQIGLCRANRLAKSEEMMHEMLRIGVSPYVVTYSGVLNGYAKRGLTQPAEEMSAKWLEGVLLWIIMLSGLCNNQMHLEALKLFDSLMNTEMCFDKELHTIMIEGSFKFKKIKEACALFLTLPMKGVQIDLHYGLCKRSMIAKAEMVVSKLIQEEHTRLMTTRMESKGKLLGDDFSSSLTDRDSSRLSLTPHVAPMEKVLLSVLSFLTSNLSAPDAFTNELYCPNNETTLVFVTVTQTMSSTKLIISIPFFLSLLLRFSSAQSFVKATYWFAESESPVADIDSSLFTHLFCAFADINTLTYQVIVSSRNKPKFSTFTQTVQRRNPTVRTLLSIGGDFTYNFAFASMASNPTSRKLFIGSSIRLARSYGFHGLNLYWKYPSTTAEMDDFGKLLQEWRLAVIAEARSSGKPRLLLTAAVFYSYSYYSVLHPVQAVADSLDWVNLVAYDFYDSGSSRVTCSPAPLYDFITAGPSCDAGVRAWTQAGLPSKKAVLGFPFYGYAWCLTDAKNHNYYSNSSGPAISPDGSIGYNKIRRFIVDNKATTVYNLTLVQNYCYARKTWIGYDDNQSIVTKVRYAKQRGLLGYFSWHVGADDNSLLSRAASQAWDAKAATTIILHNSKMSSTKLISLIVSITFFLSLPSSSAQTVVKASYWFPASEFPVTDIDSSLFTHLFCAFADLNSQTNQVTVASANQPKFSTFTQTVQRRNPSVKTLLSIGGGIADKTAYASMASNPTSRKSFIDSSIRLARSYGFHGLDLDWEYPSSATEMTNFGTLLREWRSAVVAEASSSGKPRLLLAAAVFYSNNYYSVLYPVQSVASSLDWVNLMAYDFYGPGWSRVTGPPAALFDPSNAGPSGDAGARSWIQAGLPAKKAVLGFPYYGYAWRLTNANSHSYYAPTTGAAISPDGSIGYGQIRKFIVDNGATTVYNSTVVGDYCYSGTTWIGYDDNQSIVTKVRYAKQRGLLGYFSWHVGADDNSGLSRAASQTWDATTATTRTIQKIIMCCNFPGYTLLSIGGGSANKDAFASMASNPNSRRSFIQSTITVARSYGFHGLDLDWDYPRNAKEMSDFGMLLQEWRSAVKAESSSRDTPALILTAAVYYSWNYHEVPVPCSGHFQQLGLG</sequence>
<dbReference type="NCBIfam" id="TIGR00756">
    <property type="entry name" value="PPR"/>
    <property type="match status" value="1"/>
</dbReference>
<gene>
    <name evidence="9" type="ORF">AARE701A_LOCUS18959</name>
</gene>
<organism evidence="9 10">
    <name type="scientific">Arabidopsis arenosa</name>
    <name type="common">Sand rock-cress</name>
    <name type="synonym">Cardaminopsis arenosa</name>
    <dbReference type="NCBI Taxonomy" id="38785"/>
    <lineage>
        <taxon>Eukaryota</taxon>
        <taxon>Viridiplantae</taxon>
        <taxon>Streptophyta</taxon>
        <taxon>Embryophyta</taxon>
        <taxon>Tracheophyta</taxon>
        <taxon>Spermatophyta</taxon>
        <taxon>Magnoliopsida</taxon>
        <taxon>eudicotyledons</taxon>
        <taxon>Gunneridae</taxon>
        <taxon>Pentapetalae</taxon>
        <taxon>rosids</taxon>
        <taxon>malvids</taxon>
        <taxon>Brassicales</taxon>
        <taxon>Brassicaceae</taxon>
        <taxon>Camelineae</taxon>
        <taxon>Arabidopsis</taxon>
    </lineage>
</organism>
<feature type="domain" description="GH18" evidence="8">
    <location>
        <begin position="1128"/>
        <end position="1239"/>
    </location>
</feature>
<dbReference type="SUPFAM" id="SSF51445">
    <property type="entry name" value="(Trans)glycosidases"/>
    <property type="match status" value="3"/>
</dbReference>
<keyword evidence="3" id="KW-0677">Repeat</keyword>
<dbReference type="AlphaFoldDB" id="A0A8S2ATI7"/>
<evidence type="ECO:0000256" key="3">
    <source>
        <dbReference type="ARBA" id="ARBA00022737"/>
    </source>
</evidence>
<evidence type="ECO:0000256" key="7">
    <source>
        <dbReference type="PROSITE-ProRule" id="PRU00708"/>
    </source>
</evidence>
<keyword evidence="6" id="KW-0326">Glycosidase</keyword>
<dbReference type="GO" id="GO:0004568">
    <property type="term" value="F:chitinase activity"/>
    <property type="evidence" value="ECO:0007669"/>
    <property type="project" value="TreeGrafter"/>
</dbReference>
<reference evidence="9" key="1">
    <citation type="submission" date="2021-01" db="EMBL/GenBank/DDBJ databases">
        <authorList>
            <person name="Bezrukov I."/>
        </authorList>
    </citation>
    <scope>NUCLEOTIDE SEQUENCE</scope>
</reference>
<dbReference type="PANTHER" id="PTHR11177:SF393">
    <property type="entry name" value="CHITINASE-LIKE PROTEIN-RELATED"/>
    <property type="match status" value="1"/>
</dbReference>
<dbReference type="InterPro" id="IPR011583">
    <property type="entry name" value="Chitinase_II/V-like_cat"/>
</dbReference>
<dbReference type="GO" id="GO:0008061">
    <property type="term" value="F:chitin binding"/>
    <property type="evidence" value="ECO:0007669"/>
    <property type="project" value="InterPro"/>
</dbReference>
<dbReference type="FunFam" id="3.20.20.80:FF:000091">
    <property type="entry name" value="Class V chitinase CHIT5"/>
    <property type="match status" value="1"/>
</dbReference>
<evidence type="ECO:0000259" key="8">
    <source>
        <dbReference type="PROSITE" id="PS51910"/>
    </source>
</evidence>
<dbReference type="GO" id="GO:0005576">
    <property type="term" value="C:extracellular region"/>
    <property type="evidence" value="ECO:0007669"/>
    <property type="project" value="TreeGrafter"/>
</dbReference>
<dbReference type="GO" id="GO:0005975">
    <property type="term" value="P:carbohydrate metabolic process"/>
    <property type="evidence" value="ECO:0007669"/>
    <property type="project" value="InterPro"/>
</dbReference>